<dbReference type="RefSeq" id="XP_022659962.1">
    <property type="nucleotide sequence ID" value="XM_022804227.1"/>
</dbReference>
<dbReference type="KEGG" id="vde:111249836"/>
<evidence type="ECO:0000256" key="8">
    <source>
        <dbReference type="ARBA" id="ARBA00049527"/>
    </source>
</evidence>
<name>A0A7M7K1C5_VARDE</name>
<dbReference type="SUPFAM" id="SSF53474">
    <property type="entry name" value="alpha/beta-Hydrolases"/>
    <property type="match status" value="1"/>
</dbReference>
<dbReference type="EnsemblMetazoa" id="XM_022804228">
    <property type="protein sequence ID" value="XP_022659963"/>
    <property type="gene ID" value="LOC111249836"/>
</dbReference>
<dbReference type="RefSeq" id="XP_022659964.1">
    <property type="nucleotide sequence ID" value="XM_022804229.1"/>
</dbReference>
<comment type="similarity">
    <text evidence="2">Belongs to the AB hydrolase superfamily. LDAH family.</text>
</comment>
<dbReference type="EC" id="3.1.1.13" evidence="7"/>
<dbReference type="FunCoup" id="A0A7M7K1C5">
    <property type="interactions" value="1323"/>
</dbReference>
<dbReference type="GO" id="GO:0019915">
    <property type="term" value="P:lipid storage"/>
    <property type="evidence" value="ECO:0007669"/>
    <property type="project" value="InterPro"/>
</dbReference>
<dbReference type="RefSeq" id="XP_022659963.1">
    <property type="nucleotide sequence ID" value="XM_022804228.1"/>
</dbReference>
<dbReference type="Proteomes" id="UP000594260">
    <property type="component" value="Unplaced"/>
</dbReference>
<proteinExistence type="inferred from homology"/>
<dbReference type="OMA" id="WVPVSYY"/>
<dbReference type="EnsemblMetazoa" id="XM_022804225">
    <property type="protein sequence ID" value="XP_022659960"/>
    <property type="gene ID" value="LOC111249836"/>
</dbReference>
<evidence type="ECO:0000256" key="9">
    <source>
        <dbReference type="SAM" id="MobiDB-lite"/>
    </source>
</evidence>
<dbReference type="AlphaFoldDB" id="A0A7M7K1C5"/>
<sequence>MYPAVYSYEKVRGVSTKILRFEANLRPETDGIWREFPIVIMIPGNPGEIQYYEEFLRQVYGHFEEQVEVVGVSHTGHHAPPSSPRPVGQSSEGQHSQEFPSIDEHSELYDLQAQILHKIEFIKRFIGFEREVILIGHSIGAYVAMQVIKREPRLKCEKAILLFPVIERLISTDRAQELMKTVQRWYSPFLFLCNLMHFTPLPVKRWLATWFCGQAHLGEATASFLCKQAMYSSWFLAKDELNKVDKRDDAFLKRSWRLLSFYYGNRDGWCPIEYFKDMHRDYPQADITLCNENIDHAFVMDERSTRLMAKYTAEKCKGVL</sequence>
<dbReference type="GO" id="GO:0004771">
    <property type="term" value="F:sterol ester esterase activity"/>
    <property type="evidence" value="ECO:0007669"/>
    <property type="project" value="UniProtKB-EC"/>
</dbReference>
<evidence type="ECO:0000313" key="11">
    <source>
        <dbReference type="Proteomes" id="UP000594260"/>
    </source>
</evidence>
<dbReference type="OrthoDB" id="448051at2759"/>
<evidence type="ECO:0000256" key="3">
    <source>
        <dbReference type="ARBA" id="ARBA00019242"/>
    </source>
</evidence>
<keyword evidence="4" id="KW-0551">Lipid droplet</keyword>
<dbReference type="InterPro" id="IPR019363">
    <property type="entry name" value="LDAH"/>
</dbReference>
<reference evidence="10" key="1">
    <citation type="submission" date="2021-01" db="UniProtKB">
        <authorList>
            <consortium name="EnsemblMetazoa"/>
        </authorList>
    </citation>
    <scope>IDENTIFICATION</scope>
</reference>
<evidence type="ECO:0000256" key="4">
    <source>
        <dbReference type="ARBA" id="ARBA00022677"/>
    </source>
</evidence>
<keyword evidence="11" id="KW-1185">Reference proteome</keyword>
<dbReference type="RefSeq" id="XP_022659959.1">
    <property type="nucleotide sequence ID" value="XM_022804224.1"/>
</dbReference>
<keyword evidence="5" id="KW-0378">Hydrolase</keyword>
<dbReference type="Pfam" id="PF10230">
    <property type="entry name" value="LIDHydrolase"/>
    <property type="match status" value="1"/>
</dbReference>
<evidence type="ECO:0000256" key="7">
    <source>
        <dbReference type="ARBA" id="ARBA00039150"/>
    </source>
</evidence>
<dbReference type="EnsemblMetazoa" id="XM_022804226">
    <property type="protein sequence ID" value="XP_022659961"/>
    <property type="gene ID" value="LOC111249836"/>
</dbReference>
<feature type="compositionally biased region" description="Polar residues" evidence="9">
    <location>
        <begin position="88"/>
        <end position="99"/>
    </location>
</feature>
<organism evidence="10 11">
    <name type="scientific">Varroa destructor</name>
    <name type="common">Honeybee mite</name>
    <dbReference type="NCBI Taxonomy" id="109461"/>
    <lineage>
        <taxon>Eukaryota</taxon>
        <taxon>Metazoa</taxon>
        <taxon>Ecdysozoa</taxon>
        <taxon>Arthropoda</taxon>
        <taxon>Chelicerata</taxon>
        <taxon>Arachnida</taxon>
        <taxon>Acari</taxon>
        <taxon>Parasitiformes</taxon>
        <taxon>Mesostigmata</taxon>
        <taxon>Gamasina</taxon>
        <taxon>Dermanyssoidea</taxon>
        <taxon>Varroidae</taxon>
        <taxon>Varroa</taxon>
    </lineage>
</organism>
<dbReference type="RefSeq" id="XP_022659961.1">
    <property type="nucleotide sequence ID" value="XM_022804226.1"/>
</dbReference>
<comment type="subcellular location">
    <subcellularLocation>
        <location evidence="1">Lipid droplet</location>
    </subcellularLocation>
</comment>
<accession>A0A7M7K1C5</accession>
<dbReference type="Gene3D" id="3.40.50.1820">
    <property type="entry name" value="alpha/beta hydrolase"/>
    <property type="match status" value="1"/>
</dbReference>
<evidence type="ECO:0000256" key="6">
    <source>
        <dbReference type="ARBA" id="ARBA00031924"/>
    </source>
</evidence>
<dbReference type="EnsemblMetazoa" id="XM_022804229">
    <property type="protein sequence ID" value="XP_022659964"/>
    <property type="gene ID" value="LOC111249836"/>
</dbReference>
<dbReference type="InterPro" id="IPR029058">
    <property type="entry name" value="AB_hydrolase_fold"/>
</dbReference>
<dbReference type="PANTHER" id="PTHR13390:SF0">
    <property type="entry name" value="LIPID DROPLET-ASSOCIATED HYDROLASE"/>
    <property type="match status" value="1"/>
</dbReference>
<dbReference type="PANTHER" id="PTHR13390">
    <property type="entry name" value="LIPASE"/>
    <property type="match status" value="1"/>
</dbReference>
<evidence type="ECO:0000256" key="5">
    <source>
        <dbReference type="ARBA" id="ARBA00022801"/>
    </source>
</evidence>
<evidence type="ECO:0000256" key="1">
    <source>
        <dbReference type="ARBA" id="ARBA00004502"/>
    </source>
</evidence>
<dbReference type="EnsemblMetazoa" id="XM_022804224">
    <property type="protein sequence ID" value="XP_022659959"/>
    <property type="gene ID" value="LOC111249836"/>
</dbReference>
<dbReference type="GeneID" id="111249836"/>
<dbReference type="InParanoid" id="A0A7M7K1C5"/>
<evidence type="ECO:0000256" key="2">
    <source>
        <dbReference type="ARBA" id="ARBA00008300"/>
    </source>
</evidence>
<evidence type="ECO:0000313" key="10">
    <source>
        <dbReference type="EnsemblMetazoa" id="XP_022659964"/>
    </source>
</evidence>
<protein>
    <recommendedName>
        <fullName evidence="3">Lipid droplet-associated hydrolase</fullName>
        <ecNumber evidence="7">3.1.1.13</ecNumber>
    </recommendedName>
    <alternativeName>
        <fullName evidence="6">Lipid droplet-associated serine hydrolase</fullName>
    </alternativeName>
</protein>
<comment type="catalytic activity">
    <reaction evidence="8">
        <text>a cholesterol ester + H2O = cholesterol + a fatty acid + H(+)</text>
        <dbReference type="Rhea" id="RHEA:36403"/>
        <dbReference type="ChEBI" id="CHEBI:15377"/>
        <dbReference type="ChEBI" id="CHEBI:15378"/>
        <dbReference type="ChEBI" id="CHEBI:16113"/>
        <dbReference type="ChEBI" id="CHEBI:17002"/>
        <dbReference type="ChEBI" id="CHEBI:28868"/>
        <dbReference type="EC" id="3.1.1.13"/>
    </reaction>
    <physiologicalReaction direction="left-to-right" evidence="8">
        <dbReference type="Rhea" id="RHEA:36404"/>
    </physiologicalReaction>
</comment>
<dbReference type="GO" id="GO:0005811">
    <property type="term" value="C:lipid droplet"/>
    <property type="evidence" value="ECO:0007669"/>
    <property type="project" value="UniProtKB-SubCell"/>
</dbReference>
<dbReference type="EnsemblMetazoa" id="XM_022804227">
    <property type="protein sequence ID" value="XP_022659962"/>
    <property type="gene ID" value="LOC111249836"/>
</dbReference>
<dbReference type="RefSeq" id="XP_022659960.1">
    <property type="nucleotide sequence ID" value="XM_022804225.1"/>
</dbReference>
<feature type="region of interest" description="Disordered" evidence="9">
    <location>
        <begin position="74"/>
        <end position="99"/>
    </location>
</feature>